<dbReference type="Gramene" id="GBG66043">
    <property type="protein sequence ID" value="GBG66043"/>
    <property type="gene ID" value="CBR_g55387"/>
</dbReference>
<evidence type="ECO:0000313" key="3">
    <source>
        <dbReference type="Proteomes" id="UP000265515"/>
    </source>
</evidence>
<feature type="compositionally biased region" description="Basic and acidic residues" evidence="1">
    <location>
        <begin position="138"/>
        <end position="150"/>
    </location>
</feature>
<dbReference type="STRING" id="69332.A0A388K7X9"/>
<dbReference type="EMBL" id="BFEA01000069">
    <property type="protein sequence ID" value="GBG66043.1"/>
    <property type="molecule type" value="Genomic_DNA"/>
</dbReference>
<feature type="compositionally biased region" description="Polar residues" evidence="1">
    <location>
        <begin position="191"/>
        <end position="202"/>
    </location>
</feature>
<feature type="region of interest" description="Disordered" evidence="1">
    <location>
        <begin position="55"/>
        <end position="202"/>
    </location>
</feature>
<dbReference type="Proteomes" id="UP000265515">
    <property type="component" value="Unassembled WGS sequence"/>
</dbReference>
<feature type="compositionally biased region" description="Polar residues" evidence="1">
    <location>
        <begin position="87"/>
        <end position="103"/>
    </location>
</feature>
<proteinExistence type="predicted"/>
<name>A0A388K7X9_CHABU</name>
<protein>
    <submittedName>
        <fullName evidence="2">Uncharacterized protein</fullName>
    </submittedName>
</protein>
<sequence>MDELSSFGFFLLSQESVVQVLPGLLCHHSYCVRYRPLGLQIAKVKIAHKRNIAASDTRVKHQATHPKPLNRTTPKTTARNAARQPCSEVQDNTSEARALQGTTRRADQQLGSRGAEHKAPATRQLNYMAHKRQTRKVRLADEQHGSEAAKRKATPATRPHHTANVTICRESHAKQAGQAAGQRRSADQDVHTSNTEQSSTSPTHITAFAVTSVVAPSDAVLAVAVPGIVPLALSPPHACAVVASVVAPAGHDHLVAVVVVTADVAAVVAPPVDVPTFVASGVGPLAPDRPPEYAVVASVDAPPGYLCFVVVVVVVVVVVAAVVESVVAAVGIAPQSHALPPAYVVVEVSPDMAPSSLALSPLCVVVVASTAALANSALLELENTAAASGGVVTAVAGETTVDEQFRLPRHVRAPATKPAPDHVVAVYGWQKYLVLPLAGGRDGLQVLERMLICRFSSTLNMVGRSAGAKRKVRPGRRERQKMGAPLATYRRGLLTFWQAGQGRQYVSLAQLLEDTWAAGVKVVGLVSFGEEVWGEKWSVIKRKFGTSTVVVDEEKLPLRGAKRVIERGGKFGVAPVVKTESARSRGKGYLRLLLEMPRKQAELKLFDITKLVFLYRCAREFKTKTMRRTLKEKIAAVIKKKTRVNIRLKVSVGVKVRVVLEKNKTVEQALTNHLESVRVETGLCTCSKDQLPRVEGHVLMRNAQCPLAPTFMHNGKNILQSDVGVKPMEVQRAVGRSMGRSTRAVMRRDLYQVADADCFQEIISDRIEARPACLEERARELAVRLNHLVVVPVDRNPDDLVIMCPATYHHGLQMMFNLNVAYHQVSGQSEGEVLALLRTEFKKVGLDKLGAWNPATKLGRAYVLPKHKDLTRWRPIAPTI</sequence>
<comment type="caution">
    <text evidence="2">The sequence shown here is derived from an EMBL/GenBank/DDBJ whole genome shotgun (WGS) entry which is preliminary data.</text>
</comment>
<organism evidence="2 3">
    <name type="scientific">Chara braunii</name>
    <name type="common">Braun's stonewort</name>
    <dbReference type="NCBI Taxonomy" id="69332"/>
    <lineage>
        <taxon>Eukaryota</taxon>
        <taxon>Viridiplantae</taxon>
        <taxon>Streptophyta</taxon>
        <taxon>Charophyceae</taxon>
        <taxon>Charales</taxon>
        <taxon>Characeae</taxon>
        <taxon>Chara</taxon>
    </lineage>
</organism>
<evidence type="ECO:0000313" key="2">
    <source>
        <dbReference type="EMBL" id="GBG66043.1"/>
    </source>
</evidence>
<keyword evidence="3" id="KW-1185">Reference proteome</keyword>
<accession>A0A388K7X9</accession>
<reference evidence="2 3" key="1">
    <citation type="journal article" date="2018" name="Cell">
        <title>The Chara Genome: Secondary Complexity and Implications for Plant Terrestrialization.</title>
        <authorList>
            <person name="Nishiyama T."/>
            <person name="Sakayama H."/>
            <person name="Vries J.D."/>
            <person name="Buschmann H."/>
            <person name="Saint-Marcoux D."/>
            <person name="Ullrich K.K."/>
            <person name="Haas F.B."/>
            <person name="Vanderstraeten L."/>
            <person name="Becker D."/>
            <person name="Lang D."/>
            <person name="Vosolsobe S."/>
            <person name="Rombauts S."/>
            <person name="Wilhelmsson P.K.I."/>
            <person name="Janitza P."/>
            <person name="Kern R."/>
            <person name="Heyl A."/>
            <person name="Rumpler F."/>
            <person name="Villalobos L.I.A.C."/>
            <person name="Clay J.M."/>
            <person name="Skokan R."/>
            <person name="Toyoda A."/>
            <person name="Suzuki Y."/>
            <person name="Kagoshima H."/>
            <person name="Schijlen E."/>
            <person name="Tajeshwar N."/>
            <person name="Catarino B."/>
            <person name="Hetherington A.J."/>
            <person name="Saltykova A."/>
            <person name="Bonnot C."/>
            <person name="Breuninger H."/>
            <person name="Symeonidi A."/>
            <person name="Radhakrishnan G.V."/>
            <person name="Van Nieuwerburgh F."/>
            <person name="Deforce D."/>
            <person name="Chang C."/>
            <person name="Karol K.G."/>
            <person name="Hedrich R."/>
            <person name="Ulvskov P."/>
            <person name="Glockner G."/>
            <person name="Delwiche C.F."/>
            <person name="Petrasek J."/>
            <person name="Van de Peer Y."/>
            <person name="Friml J."/>
            <person name="Beilby M."/>
            <person name="Dolan L."/>
            <person name="Kohara Y."/>
            <person name="Sugano S."/>
            <person name="Fujiyama A."/>
            <person name="Delaux P.-M."/>
            <person name="Quint M."/>
            <person name="TheiBen G."/>
            <person name="Hagemann M."/>
            <person name="Harholt J."/>
            <person name="Dunand C."/>
            <person name="Zachgo S."/>
            <person name="Langdale J."/>
            <person name="Maumus F."/>
            <person name="Straeten D.V.D."/>
            <person name="Gould S.B."/>
            <person name="Rensing S.A."/>
        </authorList>
    </citation>
    <scope>NUCLEOTIDE SEQUENCE [LARGE SCALE GENOMIC DNA]</scope>
    <source>
        <strain evidence="2 3">S276</strain>
    </source>
</reference>
<feature type="compositionally biased region" description="Polar residues" evidence="1">
    <location>
        <begin position="70"/>
        <end position="79"/>
    </location>
</feature>
<gene>
    <name evidence="2" type="ORF">CBR_g55387</name>
</gene>
<dbReference type="AlphaFoldDB" id="A0A388K7X9"/>
<evidence type="ECO:0000256" key="1">
    <source>
        <dbReference type="SAM" id="MobiDB-lite"/>
    </source>
</evidence>